<dbReference type="InterPro" id="IPR050600">
    <property type="entry name" value="SETD3_SETD6_MTase"/>
</dbReference>
<gene>
    <name evidence="6" type="ORF">SSX86_018412</name>
</gene>
<dbReference type="InterPro" id="IPR015353">
    <property type="entry name" value="Rubisco_LSMT_subst-bd"/>
</dbReference>
<feature type="domain" description="Rubisco LSMT substrate-binding" evidence="5">
    <location>
        <begin position="300"/>
        <end position="443"/>
    </location>
</feature>
<evidence type="ECO:0000259" key="5">
    <source>
        <dbReference type="Pfam" id="PF09273"/>
    </source>
</evidence>
<dbReference type="SUPFAM" id="SSF81822">
    <property type="entry name" value="RuBisCo LSMT C-terminal, substrate-binding domain"/>
    <property type="match status" value="1"/>
</dbReference>
<dbReference type="Gene3D" id="3.90.1410.10">
    <property type="entry name" value="set domain protein methyltransferase, domain 1"/>
    <property type="match status" value="1"/>
</dbReference>
<sequence>MLILGVRIQRPLWAPGRCCLRIRCKHSDSSYPHQAKLLQYVDEESGDFLTWLRQKAGAEVSSELSIGKSIYGRSLFACKPIQPGDCILKVPYSVQLAPDNLHPSINSVLGEDVSNVVKLALVILVHQRLGQASEWAPYISCLPHVADMHSTIFWSDEELKMIRISSLYHETLKHKAQIEKDFSSIKHVLDRFPEYFEHVTLHEFKHAYNLVESRAWVSTRGVSMIPFADFFNHDAYSETDVLSDDFKQVSEVISDENYAPGDEVLIRYGKFSNARLLLDFGFIIPCNKYDQVKVVVNAPQHDPLDALKLDLLHRHITPDLKDVNDLSSQENSFTVMEVKSSSGKGRGIPQSLRALARVLCCTSPQELQDLAMEAAQNDGRLARLPLKNRDREVEAHKSLHFKFSHMIENYNAALESLTHHGTGKHTRRMQLARDFLTGELWILKSASAWLQSYCETLKQPGSV</sequence>
<accession>A0AAP0CVZ2</accession>
<comment type="caution">
    <text evidence="6">The sequence shown here is derived from an EMBL/GenBank/DDBJ whole genome shotgun (WGS) entry which is preliminary data.</text>
</comment>
<evidence type="ECO:0008006" key="8">
    <source>
        <dbReference type="Google" id="ProtNLM"/>
    </source>
</evidence>
<keyword evidence="2" id="KW-0808">Transferase</keyword>
<dbReference type="SUPFAM" id="SSF82199">
    <property type="entry name" value="SET domain"/>
    <property type="match status" value="1"/>
</dbReference>
<dbReference type="FunFam" id="3.90.1410.10:FF:000005">
    <property type="entry name" value="Ribulose-1,5 bisphosphate carboxylase/oxygenase large subunit N-methyltransferase, chloroplastic"/>
    <property type="match status" value="1"/>
</dbReference>
<evidence type="ECO:0000256" key="1">
    <source>
        <dbReference type="ARBA" id="ARBA00022603"/>
    </source>
</evidence>
<dbReference type="GO" id="GO:0032259">
    <property type="term" value="P:methylation"/>
    <property type="evidence" value="ECO:0007669"/>
    <property type="project" value="UniProtKB-KW"/>
</dbReference>
<dbReference type="PANTHER" id="PTHR13271">
    <property type="entry name" value="UNCHARACTERIZED PUTATIVE METHYLTRANSFERASE"/>
    <property type="match status" value="1"/>
</dbReference>
<evidence type="ECO:0000256" key="3">
    <source>
        <dbReference type="ARBA" id="ARBA00022691"/>
    </source>
</evidence>
<feature type="domain" description="SET" evidence="4">
    <location>
        <begin position="72"/>
        <end position="269"/>
    </location>
</feature>
<dbReference type="InterPro" id="IPR036464">
    <property type="entry name" value="Rubisco_LSMT_subst-bd_sf"/>
</dbReference>
<dbReference type="EMBL" id="JBCNJP010000019">
    <property type="protein sequence ID" value="KAK9061232.1"/>
    <property type="molecule type" value="Genomic_DNA"/>
</dbReference>
<evidence type="ECO:0000259" key="4">
    <source>
        <dbReference type="Pfam" id="PF00856"/>
    </source>
</evidence>
<dbReference type="PANTHER" id="PTHR13271:SF134">
    <property type="entry name" value="OS01G0976450 PROTEIN"/>
    <property type="match status" value="1"/>
</dbReference>
<reference evidence="6 7" key="1">
    <citation type="submission" date="2024-04" db="EMBL/GenBank/DDBJ databases">
        <title>The reference genome of an endangered Asteraceae, Deinandra increscens subsp. villosa, native to the Central Coast of California.</title>
        <authorList>
            <person name="Guilliams M."/>
            <person name="Hasenstab-Lehman K."/>
            <person name="Meyer R."/>
            <person name="Mcevoy S."/>
        </authorList>
    </citation>
    <scope>NUCLEOTIDE SEQUENCE [LARGE SCALE GENOMIC DNA]</scope>
    <source>
        <tissue evidence="6">Leaf</tissue>
    </source>
</reference>
<protein>
    <recommendedName>
        <fullName evidence="8">SET domain-containing protein</fullName>
    </recommendedName>
</protein>
<keyword evidence="7" id="KW-1185">Reference proteome</keyword>
<name>A0AAP0CVZ2_9ASTR</name>
<dbReference type="GO" id="GO:0016279">
    <property type="term" value="F:protein-lysine N-methyltransferase activity"/>
    <property type="evidence" value="ECO:0007669"/>
    <property type="project" value="TreeGrafter"/>
</dbReference>
<evidence type="ECO:0000256" key="2">
    <source>
        <dbReference type="ARBA" id="ARBA00022679"/>
    </source>
</evidence>
<dbReference type="Pfam" id="PF00856">
    <property type="entry name" value="SET"/>
    <property type="match status" value="1"/>
</dbReference>
<evidence type="ECO:0000313" key="6">
    <source>
        <dbReference type="EMBL" id="KAK9061232.1"/>
    </source>
</evidence>
<keyword evidence="1" id="KW-0489">Methyltransferase</keyword>
<dbReference type="Proteomes" id="UP001408789">
    <property type="component" value="Unassembled WGS sequence"/>
</dbReference>
<dbReference type="Pfam" id="PF09273">
    <property type="entry name" value="Rubis-subs-bind"/>
    <property type="match status" value="1"/>
</dbReference>
<organism evidence="6 7">
    <name type="scientific">Deinandra increscens subsp. villosa</name>
    <dbReference type="NCBI Taxonomy" id="3103831"/>
    <lineage>
        <taxon>Eukaryota</taxon>
        <taxon>Viridiplantae</taxon>
        <taxon>Streptophyta</taxon>
        <taxon>Embryophyta</taxon>
        <taxon>Tracheophyta</taxon>
        <taxon>Spermatophyta</taxon>
        <taxon>Magnoliopsida</taxon>
        <taxon>eudicotyledons</taxon>
        <taxon>Gunneridae</taxon>
        <taxon>Pentapetalae</taxon>
        <taxon>asterids</taxon>
        <taxon>campanulids</taxon>
        <taxon>Asterales</taxon>
        <taxon>Asteraceae</taxon>
        <taxon>Asteroideae</taxon>
        <taxon>Heliantheae alliance</taxon>
        <taxon>Madieae</taxon>
        <taxon>Madiinae</taxon>
        <taxon>Deinandra</taxon>
    </lineage>
</organism>
<dbReference type="InterPro" id="IPR046341">
    <property type="entry name" value="SET_dom_sf"/>
</dbReference>
<evidence type="ECO:0000313" key="7">
    <source>
        <dbReference type="Proteomes" id="UP001408789"/>
    </source>
</evidence>
<dbReference type="InterPro" id="IPR001214">
    <property type="entry name" value="SET_dom"/>
</dbReference>
<keyword evidence="3" id="KW-0949">S-adenosyl-L-methionine</keyword>
<dbReference type="Gene3D" id="3.90.1420.10">
    <property type="entry name" value="Rubisco LSMT, substrate-binding domain"/>
    <property type="match status" value="1"/>
</dbReference>
<proteinExistence type="predicted"/>
<dbReference type="AlphaFoldDB" id="A0AAP0CVZ2"/>